<dbReference type="GO" id="GO:0003676">
    <property type="term" value="F:nucleic acid binding"/>
    <property type="evidence" value="ECO:0007669"/>
    <property type="project" value="InterPro"/>
</dbReference>
<name>A0A6J5MX87_9CAUD</name>
<dbReference type="EMBL" id="LR796525">
    <property type="protein sequence ID" value="CAB4149570.1"/>
    <property type="molecule type" value="Genomic_DNA"/>
</dbReference>
<dbReference type="Gene3D" id="1.10.30.50">
    <property type="match status" value="1"/>
</dbReference>
<evidence type="ECO:0000313" key="2">
    <source>
        <dbReference type="EMBL" id="CAB4149570.1"/>
    </source>
</evidence>
<sequence length="102" mass="11369">MNARGRTQQGLCGCGNLQRNVGRNPNGVTIYGTACNSCHRTGKKSKLDHCQRCGFKGEDPVQLDVDHIDGNRSNNDPSNLQTLCANCHRLKTKQNKDWDKKK</sequence>
<gene>
    <name evidence="2" type="ORF">UFOVP551_9</name>
</gene>
<feature type="domain" description="HNH nuclease" evidence="1">
    <location>
        <begin position="40"/>
        <end position="89"/>
    </location>
</feature>
<proteinExistence type="predicted"/>
<dbReference type="CDD" id="cd00085">
    <property type="entry name" value="HNHc"/>
    <property type="match status" value="1"/>
</dbReference>
<dbReference type="Pfam" id="PF01844">
    <property type="entry name" value="HNH"/>
    <property type="match status" value="1"/>
</dbReference>
<dbReference type="GO" id="GO:0008270">
    <property type="term" value="F:zinc ion binding"/>
    <property type="evidence" value="ECO:0007669"/>
    <property type="project" value="InterPro"/>
</dbReference>
<dbReference type="SMART" id="SM00507">
    <property type="entry name" value="HNHc"/>
    <property type="match status" value="1"/>
</dbReference>
<dbReference type="InterPro" id="IPR002711">
    <property type="entry name" value="HNH"/>
</dbReference>
<protein>
    <submittedName>
        <fullName evidence="2">HNHc domain containing protein</fullName>
    </submittedName>
</protein>
<dbReference type="SUPFAM" id="SSF54060">
    <property type="entry name" value="His-Me finger endonucleases"/>
    <property type="match status" value="1"/>
</dbReference>
<dbReference type="InterPro" id="IPR044925">
    <property type="entry name" value="His-Me_finger_sf"/>
</dbReference>
<organism evidence="2">
    <name type="scientific">uncultured Caudovirales phage</name>
    <dbReference type="NCBI Taxonomy" id="2100421"/>
    <lineage>
        <taxon>Viruses</taxon>
        <taxon>Duplodnaviria</taxon>
        <taxon>Heunggongvirae</taxon>
        <taxon>Uroviricota</taxon>
        <taxon>Caudoviricetes</taxon>
        <taxon>Peduoviridae</taxon>
        <taxon>Maltschvirus</taxon>
        <taxon>Maltschvirus maltsch</taxon>
    </lineage>
</organism>
<dbReference type="InterPro" id="IPR003615">
    <property type="entry name" value="HNH_nuc"/>
</dbReference>
<accession>A0A6J5MX87</accession>
<dbReference type="GO" id="GO:0004519">
    <property type="term" value="F:endonuclease activity"/>
    <property type="evidence" value="ECO:0007669"/>
    <property type="project" value="InterPro"/>
</dbReference>
<reference evidence="2" key="1">
    <citation type="submission" date="2020-04" db="EMBL/GenBank/DDBJ databases">
        <authorList>
            <person name="Chiriac C."/>
            <person name="Salcher M."/>
            <person name="Ghai R."/>
            <person name="Kavagutti S V."/>
        </authorList>
    </citation>
    <scope>NUCLEOTIDE SEQUENCE</scope>
</reference>
<evidence type="ECO:0000259" key="1">
    <source>
        <dbReference type="SMART" id="SM00507"/>
    </source>
</evidence>